<dbReference type="EMBL" id="JAHYBZ010000019">
    <property type="protein sequence ID" value="MBW6402011.1"/>
    <property type="molecule type" value="Genomic_DNA"/>
</dbReference>
<feature type="transmembrane region" description="Helical" evidence="1">
    <location>
        <begin position="39"/>
        <end position="60"/>
    </location>
</feature>
<sequence>MGATTLFEDMPRRVVLALLFSGLFFTAIGVFMTPSGDGYWLAVVAAPLVGGTAGFILGGAPGRTLDAWMMRDSAPKQAPTVLQPSALPPSDRAALQTALLPLLLSELSGAADRMSPREKAAARALVEAGATAPEGEARQVLGHDLPRLIGALATGRDAAAGEAEALARRLGQPSERRP</sequence>
<name>A0ABS7AID0_9PROT</name>
<protein>
    <submittedName>
        <fullName evidence="2">Uncharacterized protein</fullName>
    </submittedName>
</protein>
<keyword evidence="1" id="KW-1133">Transmembrane helix</keyword>
<dbReference type="Proteomes" id="UP001196565">
    <property type="component" value="Unassembled WGS sequence"/>
</dbReference>
<evidence type="ECO:0000313" key="2">
    <source>
        <dbReference type="EMBL" id="MBW6402011.1"/>
    </source>
</evidence>
<keyword evidence="3" id="KW-1185">Reference proteome</keyword>
<feature type="transmembrane region" description="Helical" evidence="1">
    <location>
        <begin position="14"/>
        <end position="33"/>
    </location>
</feature>
<accession>A0ABS7AID0</accession>
<comment type="caution">
    <text evidence="2">The sequence shown here is derived from an EMBL/GenBank/DDBJ whole genome shotgun (WGS) entry which is preliminary data.</text>
</comment>
<organism evidence="2 3">
    <name type="scientific">Roseomonas alba</name>
    <dbReference type="NCBI Taxonomy" id="2846776"/>
    <lineage>
        <taxon>Bacteria</taxon>
        <taxon>Pseudomonadati</taxon>
        <taxon>Pseudomonadota</taxon>
        <taxon>Alphaproteobacteria</taxon>
        <taxon>Acetobacterales</taxon>
        <taxon>Roseomonadaceae</taxon>
        <taxon>Roseomonas</taxon>
    </lineage>
</organism>
<evidence type="ECO:0000313" key="3">
    <source>
        <dbReference type="Proteomes" id="UP001196565"/>
    </source>
</evidence>
<reference evidence="2 3" key="1">
    <citation type="submission" date="2021-07" db="EMBL/GenBank/DDBJ databases">
        <authorList>
            <person name="So Y."/>
        </authorList>
    </citation>
    <scope>NUCLEOTIDE SEQUENCE [LARGE SCALE GENOMIC DNA]</scope>
    <source>
        <strain evidence="2 3">HJA6</strain>
    </source>
</reference>
<proteinExistence type="predicted"/>
<evidence type="ECO:0000256" key="1">
    <source>
        <dbReference type="SAM" id="Phobius"/>
    </source>
</evidence>
<keyword evidence="1" id="KW-0812">Transmembrane</keyword>
<dbReference type="RefSeq" id="WP_219766878.1">
    <property type="nucleotide sequence ID" value="NZ_JAHYBZ010000019.1"/>
</dbReference>
<keyword evidence="1" id="KW-0472">Membrane</keyword>
<gene>
    <name evidence="2" type="ORF">KPL78_29465</name>
</gene>